<evidence type="ECO:0000256" key="1">
    <source>
        <dbReference type="ARBA" id="ARBA00005046"/>
    </source>
</evidence>
<protein>
    <recommendedName>
        <fullName evidence="4">Molybdopterin synthase catalytic subunit</fullName>
        <ecNumber evidence="3">2.8.1.12</ecNumber>
    </recommendedName>
    <alternativeName>
        <fullName evidence="8">MPT synthase subunit 2</fullName>
    </alternativeName>
    <alternativeName>
        <fullName evidence="6">Molybdenum cofactor biosynthesis protein E</fullName>
    </alternativeName>
    <alternativeName>
        <fullName evidence="7">Molybdopterin-converting factor large subunit</fullName>
    </alternativeName>
    <alternativeName>
        <fullName evidence="9">Molybdopterin-converting factor subunit 2</fullName>
    </alternativeName>
</protein>
<evidence type="ECO:0000256" key="3">
    <source>
        <dbReference type="ARBA" id="ARBA00011950"/>
    </source>
</evidence>
<evidence type="ECO:0000256" key="7">
    <source>
        <dbReference type="ARBA" id="ARBA00030407"/>
    </source>
</evidence>
<evidence type="ECO:0000256" key="2">
    <source>
        <dbReference type="ARBA" id="ARBA00005426"/>
    </source>
</evidence>
<evidence type="ECO:0000256" key="9">
    <source>
        <dbReference type="ARBA" id="ARBA00032474"/>
    </source>
</evidence>
<sequence>MNKILYGGMGLVYAAGMPQSDVDQTKAVHMDINKTLQELKARPGFADHVGMMLVHNGVVRGWSRNDHAPVSAVHITPDREKMTAIVHEMEQRPGIFAIVADAEEGLLKPGDDVLFLVVAGDIRENVKAVFAELLDRIKAEAVIKQEHLQA</sequence>
<dbReference type="UniPathway" id="UPA00344"/>
<dbReference type="InterPro" id="IPR036563">
    <property type="entry name" value="MoaE_sf"/>
</dbReference>
<evidence type="ECO:0000313" key="12">
    <source>
        <dbReference type="Proteomes" id="UP000539075"/>
    </source>
</evidence>
<comment type="caution">
    <text evidence="11">The sequence shown here is derived from an EMBL/GenBank/DDBJ whole genome shotgun (WGS) entry which is preliminary data.</text>
</comment>
<proteinExistence type="inferred from homology"/>
<comment type="similarity">
    <text evidence="2">Belongs to the MoaE family.</text>
</comment>
<name>A0A7W8C0E8_9BACT</name>
<evidence type="ECO:0000313" key="11">
    <source>
        <dbReference type="EMBL" id="MBB5143320.1"/>
    </source>
</evidence>
<evidence type="ECO:0000256" key="8">
    <source>
        <dbReference type="ARBA" id="ARBA00030781"/>
    </source>
</evidence>
<organism evidence="11 12">
    <name type="scientific">Desulfovibrio intestinalis</name>
    <dbReference type="NCBI Taxonomy" id="58621"/>
    <lineage>
        <taxon>Bacteria</taxon>
        <taxon>Pseudomonadati</taxon>
        <taxon>Thermodesulfobacteriota</taxon>
        <taxon>Desulfovibrionia</taxon>
        <taxon>Desulfovibrionales</taxon>
        <taxon>Desulfovibrionaceae</taxon>
        <taxon>Desulfovibrio</taxon>
    </lineage>
</organism>
<keyword evidence="12" id="KW-1185">Reference proteome</keyword>
<evidence type="ECO:0000256" key="5">
    <source>
        <dbReference type="ARBA" id="ARBA00026066"/>
    </source>
</evidence>
<comment type="subunit">
    <text evidence="5">Heterotetramer of 2 MoaD subunits and 2 MoaE subunits. Also stable as homodimer. The enzyme changes between these two forms during catalysis.</text>
</comment>
<gene>
    <name evidence="11" type="ORF">HNQ38_001408</name>
</gene>
<dbReference type="GO" id="GO:0030366">
    <property type="term" value="F:molybdopterin synthase activity"/>
    <property type="evidence" value="ECO:0007669"/>
    <property type="project" value="UniProtKB-EC"/>
</dbReference>
<comment type="pathway">
    <text evidence="1">Cofactor biosynthesis; molybdopterin biosynthesis.</text>
</comment>
<dbReference type="EC" id="2.8.1.12" evidence="3"/>
<dbReference type="InterPro" id="IPR003448">
    <property type="entry name" value="Mopterin_biosynth_MoaE"/>
</dbReference>
<reference evidence="11 12" key="1">
    <citation type="submission" date="2020-08" db="EMBL/GenBank/DDBJ databases">
        <title>Genomic Encyclopedia of Type Strains, Phase IV (KMG-IV): sequencing the most valuable type-strain genomes for metagenomic binning, comparative biology and taxonomic classification.</title>
        <authorList>
            <person name="Goeker M."/>
        </authorList>
    </citation>
    <scope>NUCLEOTIDE SEQUENCE [LARGE SCALE GENOMIC DNA]</scope>
    <source>
        <strain evidence="11 12">DSM 11275</strain>
    </source>
</reference>
<dbReference type="EMBL" id="JACHGO010000003">
    <property type="protein sequence ID" value="MBB5143320.1"/>
    <property type="molecule type" value="Genomic_DNA"/>
</dbReference>
<dbReference type="Proteomes" id="UP000539075">
    <property type="component" value="Unassembled WGS sequence"/>
</dbReference>
<dbReference type="AlphaFoldDB" id="A0A7W8C0E8"/>
<dbReference type="Gene3D" id="3.90.1170.40">
    <property type="entry name" value="Molybdopterin biosynthesis MoaE subunit"/>
    <property type="match status" value="1"/>
</dbReference>
<dbReference type="GO" id="GO:0006777">
    <property type="term" value="P:Mo-molybdopterin cofactor biosynthetic process"/>
    <property type="evidence" value="ECO:0007669"/>
    <property type="project" value="InterPro"/>
</dbReference>
<evidence type="ECO:0000256" key="10">
    <source>
        <dbReference type="ARBA" id="ARBA00049878"/>
    </source>
</evidence>
<dbReference type="Pfam" id="PF02391">
    <property type="entry name" value="MoaE"/>
    <property type="match status" value="1"/>
</dbReference>
<accession>A0A7W8C0E8</accession>
<dbReference type="SUPFAM" id="SSF54690">
    <property type="entry name" value="Molybdopterin synthase subunit MoaE"/>
    <property type="match status" value="1"/>
</dbReference>
<evidence type="ECO:0000256" key="4">
    <source>
        <dbReference type="ARBA" id="ARBA00013858"/>
    </source>
</evidence>
<comment type="catalytic activity">
    <reaction evidence="10">
        <text>2 [molybdopterin-synthase sulfur-carrier protein]-C-terminal-Gly-aminoethanethioate + cyclic pyranopterin phosphate + H2O = molybdopterin + 2 [molybdopterin-synthase sulfur-carrier protein]-C-terminal Gly-Gly + 2 H(+)</text>
        <dbReference type="Rhea" id="RHEA:26333"/>
        <dbReference type="Rhea" id="RHEA-COMP:12202"/>
        <dbReference type="Rhea" id="RHEA-COMP:19907"/>
        <dbReference type="ChEBI" id="CHEBI:15377"/>
        <dbReference type="ChEBI" id="CHEBI:15378"/>
        <dbReference type="ChEBI" id="CHEBI:58698"/>
        <dbReference type="ChEBI" id="CHEBI:59648"/>
        <dbReference type="ChEBI" id="CHEBI:90778"/>
        <dbReference type="ChEBI" id="CHEBI:232372"/>
        <dbReference type="EC" id="2.8.1.12"/>
    </reaction>
</comment>
<evidence type="ECO:0000256" key="6">
    <source>
        <dbReference type="ARBA" id="ARBA00029745"/>
    </source>
</evidence>